<dbReference type="EMBL" id="JACHMP010000001">
    <property type="protein sequence ID" value="MBB5820250.1"/>
    <property type="molecule type" value="Genomic_DNA"/>
</dbReference>
<evidence type="ECO:0000313" key="3">
    <source>
        <dbReference type="Proteomes" id="UP000540685"/>
    </source>
</evidence>
<gene>
    <name evidence="2" type="ORF">F4562_003312</name>
</gene>
<feature type="compositionally biased region" description="Polar residues" evidence="1">
    <location>
        <begin position="249"/>
        <end position="263"/>
    </location>
</feature>
<name>A0A7W9IH10_9ACTN</name>
<sequence length="263" mass="26757">MAVGVVIGAVVTVPMVLDPPSSPPSTSSSTGVAHSETEVRQAAQPALDAYAEGAYGDFWDLWTPEAQELISRGEYMRLFIVCPPPGAVTPFAITEVTVTGDDATVRATRLGDSTDFAFRYDDGTWRYVLPEDEELEYETRTVDEIAERRRSAGSCGVAPPASGGPDPAQPGAGTQAPGTGTQAPGTATQAPGPGVDTGTGMQTPGTGTQGPGTGMQTPGMGTQGPGTGTQGPGTGIFDVGPDTGAFTADLNTGISASYKDSPQ</sequence>
<proteinExistence type="predicted"/>
<comment type="caution">
    <text evidence="2">The sequence shown here is derived from an EMBL/GenBank/DDBJ whole genome shotgun (WGS) entry which is preliminary data.</text>
</comment>
<evidence type="ECO:0000256" key="1">
    <source>
        <dbReference type="SAM" id="MobiDB-lite"/>
    </source>
</evidence>
<reference evidence="2 3" key="1">
    <citation type="submission" date="2020-08" db="EMBL/GenBank/DDBJ databases">
        <title>Sequencing the genomes of 1000 actinobacteria strains.</title>
        <authorList>
            <person name="Klenk H.-P."/>
        </authorList>
    </citation>
    <scope>NUCLEOTIDE SEQUENCE [LARGE SCALE GENOMIC DNA]</scope>
    <source>
        <strain evidence="2 3">DSM 46887</strain>
    </source>
</reference>
<dbReference type="RefSeq" id="WP_184547647.1">
    <property type="nucleotide sequence ID" value="NZ_JACHMP010000001.1"/>
</dbReference>
<accession>A0A7W9IH10</accession>
<feature type="compositionally biased region" description="Low complexity" evidence="1">
    <location>
        <begin position="158"/>
        <end position="206"/>
    </location>
</feature>
<feature type="region of interest" description="Disordered" evidence="1">
    <location>
        <begin position="17"/>
        <end position="38"/>
    </location>
</feature>
<organism evidence="2 3">
    <name type="scientific">Streptosporangium becharense</name>
    <dbReference type="NCBI Taxonomy" id="1816182"/>
    <lineage>
        <taxon>Bacteria</taxon>
        <taxon>Bacillati</taxon>
        <taxon>Actinomycetota</taxon>
        <taxon>Actinomycetes</taxon>
        <taxon>Streptosporangiales</taxon>
        <taxon>Streptosporangiaceae</taxon>
        <taxon>Streptosporangium</taxon>
    </lineage>
</organism>
<dbReference type="SUPFAM" id="SSF54427">
    <property type="entry name" value="NTF2-like"/>
    <property type="match status" value="1"/>
</dbReference>
<feature type="region of interest" description="Disordered" evidence="1">
    <location>
        <begin position="148"/>
        <end position="263"/>
    </location>
</feature>
<keyword evidence="3" id="KW-1185">Reference proteome</keyword>
<feature type="compositionally biased region" description="Gly residues" evidence="1">
    <location>
        <begin position="221"/>
        <end position="234"/>
    </location>
</feature>
<dbReference type="AlphaFoldDB" id="A0A7W9IH10"/>
<dbReference type="Proteomes" id="UP000540685">
    <property type="component" value="Unassembled WGS sequence"/>
</dbReference>
<dbReference type="InterPro" id="IPR032710">
    <property type="entry name" value="NTF2-like_dom_sf"/>
</dbReference>
<evidence type="ECO:0000313" key="2">
    <source>
        <dbReference type="EMBL" id="MBB5820250.1"/>
    </source>
</evidence>
<protein>
    <submittedName>
        <fullName evidence="2">Uncharacterized protein</fullName>
    </submittedName>
</protein>